<dbReference type="InterPro" id="IPR044746">
    <property type="entry name" value="ABCC_6TM_D1"/>
</dbReference>
<feature type="transmembrane region" description="Helical" evidence="9">
    <location>
        <begin position="206"/>
        <end position="229"/>
    </location>
</feature>
<feature type="non-terminal residue" evidence="12">
    <location>
        <position position="1"/>
    </location>
</feature>
<dbReference type="Pfam" id="PF00664">
    <property type="entry name" value="ABC_membrane"/>
    <property type="match status" value="2"/>
</dbReference>
<feature type="transmembrane region" description="Helical" evidence="9">
    <location>
        <begin position="321"/>
        <end position="342"/>
    </location>
</feature>
<feature type="domain" description="ABC transmembrane type-1" evidence="11">
    <location>
        <begin position="206"/>
        <end position="477"/>
    </location>
</feature>
<dbReference type="InterPro" id="IPR036640">
    <property type="entry name" value="ABC1_TM_sf"/>
</dbReference>
<dbReference type="Gene3D" id="1.20.1560.10">
    <property type="entry name" value="ABC transporter type 1, transmembrane domain"/>
    <property type="match status" value="2"/>
</dbReference>
<dbReference type="SUPFAM" id="SSF90123">
    <property type="entry name" value="ABC transporter transmembrane region"/>
    <property type="match status" value="2"/>
</dbReference>
<evidence type="ECO:0000256" key="1">
    <source>
        <dbReference type="ARBA" id="ARBA00004141"/>
    </source>
</evidence>
<feature type="transmembrane region" description="Helical" evidence="9">
    <location>
        <begin position="426"/>
        <end position="451"/>
    </location>
</feature>
<dbReference type="PANTHER" id="PTHR24223">
    <property type="entry name" value="ATP-BINDING CASSETTE SUB-FAMILY C"/>
    <property type="match status" value="1"/>
</dbReference>
<dbReference type="InterPro" id="IPR027417">
    <property type="entry name" value="P-loop_NTPase"/>
</dbReference>
<keyword evidence="6" id="KW-0067">ATP-binding</keyword>
<comment type="caution">
    <text evidence="12">The sequence shown here is derived from an EMBL/GenBank/DDBJ whole genome shotgun (WGS) entry which is preliminary data.</text>
</comment>
<reference evidence="12 13" key="1">
    <citation type="submission" date="2022-05" db="EMBL/GenBank/DDBJ databases">
        <authorList>
            <consortium name="Genoscope - CEA"/>
            <person name="William W."/>
        </authorList>
    </citation>
    <scope>NUCLEOTIDE SEQUENCE [LARGE SCALE GENOMIC DNA]</scope>
</reference>
<dbReference type="Pfam" id="PF00005">
    <property type="entry name" value="ABC_tran"/>
    <property type="match status" value="2"/>
</dbReference>
<name>A0ABN8R5B8_9CNID</name>
<dbReference type="PROSITE" id="PS00211">
    <property type="entry name" value="ABC_TRANSPORTER_1"/>
    <property type="match status" value="2"/>
</dbReference>
<comment type="subcellular location">
    <subcellularLocation>
        <location evidence="1">Membrane</location>
        <topology evidence="1">Multi-pass membrane protein</topology>
    </subcellularLocation>
</comment>
<evidence type="ECO:0000313" key="12">
    <source>
        <dbReference type="EMBL" id="CAH3172565.1"/>
    </source>
</evidence>
<dbReference type="EMBL" id="CALNXK010000174">
    <property type="protein sequence ID" value="CAH3172565.1"/>
    <property type="molecule type" value="Genomic_DNA"/>
</dbReference>
<feature type="transmembrane region" description="Helical" evidence="9">
    <location>
        <begin position="348"/>
        <end position="373"/>
    </location>
</feature>
<feature type="domain" description="ABC transporter" evidence="10">
    <location>
        <begin position="1140"/>
        <end position="1367"/>
    </location>
</feature>
<evidence type="ECO:0000256" key="3">
    <source>
        <dbReference type="ARBA" id="ARBA00022448"/>
    </source>
</evidence>
<evidence type="ECO:0000256" key="8">
    <source>
        <dbReference type="ARBA" id="ARBA00023136"/>
    </source>
</evidence>
<dbReference type="SUPFAM" id="SSF52540">
    <property type="entry name" value="P-loop containing nucleoside triphosphate hydrolases"/>
    <property type="match status" value="2"/>
</dbReference>
<dbReference type="Gene3D" id="3.40.50.300">
    <property type="entry name" value="P-loop containing nucleotide triphosphate hydrolases"/>
    <property type="match status" value="2"/>
</dbReference>
<accession>A0ABN8R5B8</accession>
<evidence type="ECO:0000256" key="4">
    <source>
        <dbReference type="ARBA" id="ARBA00022692"/>
    </source>
</evidence>
<dbReference type="CDD" id="cd18579">
    <property type="entry name" value="ABC_6TM_ABCC_D1"/>
    <property type="match status" value="1"/>
</dbReference>
<evidence type="ECO:0008006" key="14">
    <source>
        <dbReference type="Google" id="ProtNLM"/>
    </source>
</evidence>
<evidence type="ECO:0000259" key="11">
    <source>
        <dbReference type="PROSITE" id="PS50929"/>
    </source>
</evidence>
<feature type="transmembrane region" description="Helical" evidence="9">
    <location>
        <begin position="866"/>
        <end position="892"/>
    </location>
</feature>
<dbReference type="InterPro" id="IPR003439">
    <property type="entry name" value="ABC_transporter-like_ATP-bd"/>
</dbReference>
<keyword evidence="5" id="KW-0547">Nucleotide-binding</keyword>
<proteinExistence type="inferred from homology"/>
<feature type="transmembrane region" description="Helical" evidence="9">
    <location>
        <begin position="1049"/>
        <end position="1070"/>
    </location>
</feature>
<keyword evidence="13" id="KW-1185">Reference proteome</keyword>
<gene>
    <name evidence="12" type="ORF">PLOB_00013037</name>
</gene>
<keyword evidence="3" id="KW-0813">Transport</keyword>
<feature type="transmembrane region" description="Helical" evidence="9">
    <location>
        <begin position="241"/>
        <end position="261"/>
    </location>
</feature>
<feature type="transmembrane region" description="Helical" evidence="9">
    <location>
        <begin position="964"/>
        <end position="984"/>
    </location>
</feature>
<dbReference type="InterPro" id="IPR003593">
    <property type="entry name" value="AAA+_ATPase"/>
</dbReference>
<dbReference type="PROSITE" id="PS50929">
    <property type="entry name" value="ABC_TM1F"/>
    <property type="match status" value="2"/>
</dbReference>
<keyword evidence="8 9" id="KW-0472">Membrane</keyword>
<dbReference type="CDD" id="cd03250">
    <property type="entry name" value="ABCC_MRP_domain1"/>
    <property type="match status" value="1"/>
</dbReference>
<evidence type="ECO:0000256" key="7">
    <source>
        <dbReference type="ARBA" id="ARBA00022989"/>
    </source>
</evidence>
<dbReference type="InterPro" id="IPR017871">
    <property type="entry name" value="ABC_transporter-like_CS"/>
</dbReference>
<evidence type="ECO:0000256" key="9">
    <source>
        <dbReference type="SAM" id="Phobius"/>
    </source>
</evidence>
<evidence type="ECO:0000313" key="13">
    <source>
        <dbReference type="Proteomes" id="UP001159405"/>
    </source>
</evidence>
<evidence type="ECO:0000259" key="10">
    <source>
        <dbReference type="PROSITE" id="PS50893"/>
    </source>
</evidence>
<comment type="similarity">
    <text evidence="2">Belongs to the ABC transporter superfamily. ABCC family. Conjugate transporter (TC 3.A.1.208) subfamily.</text>
</comment>
<dbReference type="SMART" id="SM00382">
    <property type="entry name" value="AAA"/>
    <property type="match status" value="2"/>
</dbReference>
<feature type="transmembrane region" description="Helical" evidence="9">
    <location>
        <begin position="823"/>
        <end position="851"/>
    </location>
</feature>
<dbReference type="Proteomes" id="UP001159405">
    <property type="component" value="Unassembled WGS sequence"/>
</dbReference>
<keyword evidence="4 9" id="KW-0812">Transmembrane</keyword>
<feature type="domain" description="ABC transmembrane type-1" evidence="11">
    <location>
        <begin position="829"/>
        <end position="1093"/>
    </location>
</feature>
<dbReference type="PROSITE" id="PS50893">
    <property type="entry name" value="ABC_TRANSPORTER_2"/>
    <property type="match status" value="2"/>
</dbReference>
<dbReference type="InterPro" id="IPR011527">
    <property type="entry name" value="ABC1_TM_dom"/>
</dbReference>
<dbReference type="InterPro" id="IPR050173">
    <property type="entry name" value="ABC_transporter_C-like"/>
</dbReference>
<evidence type="ECO:0000256" key="5">
    <source>
        <dbReference type="ARBA" id="ARBA00022741"/>
    </source>
</evidence>
<feature type="domain" description="ABC transporter" evidence="10">
    <location>
        <begin position="536"/>
        <end position="760"/>
    </location>
</feature>
<dbReference type="CDD" id="cd03244">
    <property type="entry name" value="ABCC_MRP_domain2"/>
    <property type="match status" value="1"/>
</dbReference>
<dbReference type="PANTHER" id="PTHR24223:SF456">
    <property type="entry name" value="MULTIDRUG RESISTANCE-ASSOCIATED PROTEIN LETHAL(2)03659"/>
    <property type="match status" value="1"/>
</dbReference>
<evidence type="ECO:0000256" key="2">
    <source>
        <dbReference type="ARBA" id="ARBA00009726"/>
    </source>
</evidence>
<keyword evidence="7 9" id="KW-1133">Transmembrane helix</keyword>
<organism evidence="12 13">
    <name type="scientific">Porites lobata</name>
    <dbReference type="NCBI Taxonomy" id="104759"/>
    <lineage>
        <taxon>Eukaryota</taxon>
        <taxon>Metazoa</taxon>
        <taxon>Cnidaria</taxon>
        <taxon>Anthozoa</taxon>
        <taxon>Hexacorallia</taxon>
        <taxon>Scleractinia</taxon>
        <taxon>Fungiina</taxon>
        <taxon>Poritidae</taxon>
        <taxon>Porites</taxon>
    </lineage>
</organism>
<sequence>KQSPCEKDVKEIETCGPSAIQTFPAPSIIILEPRNTSAQMESLPTRDSRFQEKINALQMQSLHPTRATLLPTDQTCSHNSLDQSIAMSCTSFLTDELQQRQGTDLWTRGMAKTNYQRITNTTQAENVSFFSTLLFRWMNDVLKSGNERAIDENDFLSLNEECTACFLTEQLQSKWTDETANSKRHDKQPKLWKSVLKMLTTREAMILFVTATGLLFCRVLQPLLLGYLVKSLMTAELQYHFLLYGCALALGINELIGSLCWHQFDYRCEVFGIRISSAIKGIVYIKTLLVSKDSLLRISTGHVIDLVSNDVQRLEGETFMLLFHAAHFFLEFLIVTFFAVYFVGWQVIVGFILLSILLPCFSGLSHGGAVLRLRTAAVSDRRISLINQVVSGIRAIKTNAWEDEYRKKIKNVRSDEIRWIRKKSGILSCIAAVEYISTPMASLVTVITLVLTGQPLTPVNVFMLLSFINLLRMSVSMGLSYFCLLSYDAYVSLGRIQDFLHLNNLSPVNATANQREGTEKVIFPSIVAEPTEPTILRVRNLTLRRQLDQKDESVLQGVSFVARKGSLIAITGSVGSGKSTLLSAIAGEIPDESGAITFKGTVVYVPQIAWIFSGTIRENILFGEQYEKSKYDRVIEACALTQDIQGFPDFDQTIVGEHGAVLSGGQRARVNLARAVYAEADLYLMDDPLTAVDFKVGHHIFRECIKGLLGEKTRLITSHQERIMREADDVIVLSKGRILGEGSFTELKENGILNTTVDSPYWQVKESDDGIGKEFESEQENQIADLKGTTAPHNMEGLQLSEEDRAIGVVSPKLYWNYFRSGVPLLVIIAGICFCFITQAILVSCDLWLSFLTTKRVEDQRNAKNLIIFGSLVGASFILLLVRAFSFYLVSLRCSERLHDKMVMAIVQAPVLFFDSNPVGRIMNRFSKDVGCMDELLPETFLKSIQLILLMLTSVLLPTVINPWTLLIIVPITVLAGLISRYYLRTSRELQRLESICRSPVYSHFSETLNGLGTIRTRKRQKDFVDKFCSYQDVHTQSFIMVVASHRWLGVRLDSLSALLTGVVALAALFVSQDAVFAGLALVYVVQSVTLTQYTVRKSSKVENLMTSVERVMTYTEVESEPGYQVKQNPPEMWPDEGNIAFKDVYLTYYPGGPLSLKKITVNINGGAKIGIVGRTGAGKSSFVAALLRMPEADGDILIDNVSITSLNLQKSRRAINVLGQNPALFSGSVRRNLDLMGQFQDAELWRALEQVQVKNLVEKLEGQLDHELLEHGANLSVGERQLICLARVLLHQKKIVILDEPTAHVDPDTEQTIWKTVREKLKDSTIITIAHRLETVSDCDKILVLKNGEVNGFDRFDIIMKAKKSLDPSE</sequence>
<evidence type="ECO:0000256" key="6">
    <source>
        <dbReference type="ARBA" id="ARBA00022840"/>
    </source>
</evidence>
<protein>
    <recommendedName>
        <fullName evidence="14">Multidrug resistance-associated protein 4</fullName>
    </recommendedName>
</protein>